<sequence>MPWRWCLWLSFAAAMRIVQEDAFPSNCTAGTLHLAGRYKVASLVLNFHPEVASVVTIHESCRIVAAQAVVLSDAALLFKQDVFFQGSIHFVGSDRAAPRCVEVEGNASIDEATLTFEACGNVAVEDGGGIYVEKDLAISNSEITFQHCRAEVGGGAFVGGALTSRASKISVFSCHAAGGGGGLFVSKDMSLDASSRIFFESCSAAEGEGGGLNILNGNLSIGAGSNMSFKNCSAVAGGGIFMASPQCHLEQGGSINMSDCRATHSKGGGAVLHDLTQAETAEFNCHRCEASYGGGGFSASGKVLLWGSSNFEDCDASDGRGGAFTGTFVDVMGKVNTRNTSAMDGGAICTMKTFKINGGEVRIRQSRATHGGAVMALSLKLMKGLLETQDTKAKDGGGSIHVRVQVLQVSGRLVISNTTATSGGAIQSPWLVQKGGSISVSNSAAKQMRMNHLVQAHAGAFALAGGIAQAEPGEAWCCGSSQSP</sequence>
<evidence type="ECO:0000313" key="3">
    <source>
        <dbReference type="EMBL" id="CAL4773476.1"/>
    </source>
</evidence>
<accession>A0A9P1FQU4</accession>
<dbReference type="Proteomes" id="UP001152797">
    <property type="component" value="Unassembled WGS sequence"/>
</dbReference>
<dbReference type="AlphaFoldDB" id="A0A9P1FQU4"/>
<comment type="caution">
    <text evidence="2">The sequence shown here is derived from an EMBL/GenBank/DDBJ whole genome shotgun (WGS) entry which is preliminary data.</text>
</comment>
<feature type="chain" id="PRO_5043272168" evidence="1">
    <location>
        <begin position="21"/>
        <end position="484"/>
    </location>
</feature>
<organism evidence="2">
    <name type="scientific">Cladocopium goreaui</name>
    <dbReference type="NCBI Taxonomy" id="2562237"/>
    <lineage>
        <taxon>Eukaryota</taxon>
        <taxon>Sar</taxon>
        <taxon>Alveolata</taxon>
        <taxon>Dinophyceae</taxon>
        <taxon>Suessiales</taxon>
        <taxon>Symbiodiniaceae</taxon>
        <taxon>Cladocopium</taxon>
    </lineage>
</organism>
<dbReference type="InterPro" id="IPR011050">
    <property type="entry name" value="Pectin_lyase_fold/virulence"/>
</dbReference>
<feature type="signal peptide" evidence="1">
    <location>
        <begin position="1"/>
        <end position="20"/>
    </location>
</feature>
<reference evidence="2" key="1">
    <citation type="submission" date="2022-10" db="EMBL/GenBank/DDBJ databases">
        <authorList>
            <person name="Chen Y."/>
            <person name="Dougan E. K."/>
            <person name="Chan C."/>
            <person name="Rhodes N."/>
            <person name="Thang M."/>
        </authorList>
    </citation>
    <scope>NUCLEOTIDE SEQUENCE</scope>
</reference>
<keyword evidence="4" id="KW-1185">Reference proteome</keyword>
<dbReference type="EMBL" id="CAMXCT030001054">
    <property type="protein sequence ID" value="CAL4773476.1"/>
    <property type="molecule type" value="Genomic_DNA"/>
</dbReference>
<keyword evidence="1" id="KW-0732">Signal</keyword>
<dbReference type="SUPFAM" id="SSF51126">
    <property type="entry name" value="Pectin lyase-like"/>
    <property type="match status" value="1"/>
</dbReference>
<evidence type="ECO:0000256" key="1">
    <source>
        <dbReference type="SAM" id="SignalP"/>
    </source>
</evidence>
<evidence type="ECO:0000313" key="2">
    <source>
        <dbReference type="EMBL" id="CAI3986164.1"/>
    </source>
</evidence>
<dbReference type="EMBL" id="CAMXCT010001054">
    <property type="protein sequence ID" value="CAI3986164.1"/>
    <property type="molecule type" value="Genomic_DNA"/>
</dbReference>
<dbReference type="EMBL" id="CAMXCT020001054">
    <property type="protein sequence ID" value="CAL1139539.1"/>
    <property type="molecule type" value="Genomic_DNA"/>
</dbReference>
<proteinExistence type="predicted"/>
<evidence type="ECO:0000313" key="4">
    <source>
        <dbReference type="Proteomes" id="UP001152797"/>
    </source>
</evidence>
<name>A0A9P1FQU4_9DINO</name>
<protein>
    <submittedName>
        <fullName evidence="3">Copia protein</fullName>
    </submittedName>
</protein>
<reference evidence="3 4" key="2">
    <citation type="submission" date="2024-05" db="EMBL/GenBank/DDBJ databases">
        <authorList>
            <person name="Chen Y."/>
            <person name="Shah S."/>
            <person name="Dougan E. K."/>
            <person name="Thang M."/>
            <person name="Chan C."/>
        </authorList>
    </citation>
    <scope>NUCLEOTIDE SEQUENCE [LARGE SCALE GENOMIC DNA]</scope>
</reference>
<gene>
    <name evidence="2" type="ORF">C1SCF055_LOCUS13536</name>
</gene>